<protein>
    <submittedName>
        <fullName evidence="1">DeoR family transcriptional regulator</fullName>
    </submittedName>
</protein>
<feature type="non-terminal residue" evidence="1">
    <location>
        <position position="1"/>
    </location>
</feature>
<organism evidence="1 2">
    <name type="scientific">Gardnerella vaginalis</name>
    <dbReference type="NCBI Taxonomy" id="2702"/>
    <lineage>
        <taxon>Bacteria</taxon>
        <taxon>Bacillati</taxon>
        <taxon>Actinomycetota</taxon>
        <taxon>Actinomycetes</taxon>
        <taxon>Bifidobacteriales</taxon>
        <taxon>Bifidobacteriaceae</taxon>
        <taxon>Gardnerella</taxon>
    </lineage>
</organism>
<comment type="caution">
    <text evidence="1">The sequence shown here is derived from an EMBL/GenBank/DDBJ whole genome shotgun (WGS) entry which is preliminary data.</text>
</comment>
<reference evidence="1 2" key="1">
    <citation type="submission" date="2023-05" db="EMBL/GenBank/DDBJ databases">
        <title>Cataloging the Phylogenetic Diversity of Human Bladder Bacteria.</title>
        <authorList>
            <person name="Du J."/>
        </authorList>
    </citation>
    <scope>NUCLEOTIDE SEQUENCE [LARGE SCALE GENOMIC DNA]</scope>
    <source>
        <strain evidence="1 2">UMB6972</strain>
    </source>
</reference>
<name>A0ABD4ZHC1_GARVA</name>
<dbReference type="AlphaFoldDB" id="A0ABD4ZHC1"/>
<evidence type="ECO:0000313" key="1">
    <source>
        <dbReference type="EMBL" id="MDK6862508.1"/>
    </source>
</evidence>
<dbReference type="Proteomes" id="UP001238969">
    <property type="component" value="Unassembled WGS sequence"/>
</dbReference>
<accession>A0ABD4ZHC1</accession>
<evidence type="ECO:0000313" key="2">
    <source>
        <dbReference type="Proteomes" id="UP001238969"/>
    </source>
</evidence>
<dbReference type="EMBL" id="JASOLZ010000283">
    <property type="protein sequence ID" value="MDK6862508.1"/>
    <property type="molecule type" value="Genomic_DNA"/>
</dbReference>
<sequence>TIILTDHTKWTCTSLSLFARFDQVDTVITDDCLDADSQLRTRELVKNLVLAPTVAGDSSASA</sequence>
<gene>
    <name evidence="1" type="ORF">QP355_07730</name>
</gene>
<proteinExistence type="predicted"/>